<sequence>MNIQRKSQMGLLRQVARLLVQPVALISRLNFRRRQVNSVAELSAHQLRDLGLQSQAPPFDAEERLRQAKLDASLLMFGLNGR</sequence>
<name>A0ABU0I7J9_9HYPH</name>
<organism evidence="2 3">
    <name type="scientific">Rhizobium paknamense</name>
    <dbReference type="NCBI Taxonomy" id="1206817"/>
    <lineage>
        <taxon>Bacteria</taxon>
        <taxon>Pseudomonadati</taxon>
        <taxon>Pseudomonadota</taxon>
        <taxon>Alphaproteobacteria</taxon>
        <taxon>Hyphomicrobiales</taxon>
        <taxon>Rhizobiaceae</taxon>
        <taxon>Rhizobium/Agrobacterium group</taxon>
        <taxon>Rhizobium</taxon>
    </lineage>
</organism>
<dbReference type="Pfam" id="PF06568">
    <property type="entry name" value="YjiS-like"/>
    <property type="match status" value="1"/>
</dbReference>
<keyword evidence="3" id="KW-1185">Reference proteome</keyword>
<dbReference type="InterPro" id="IPR009506">
    <property type="entry name" value="YjiS-like"/>
</dbReference>
<evidence type="ECO:0000313" key="2">
    <source>
        <dbReference type="EMBL" id="MDQ0454199.1"/>
    </source>
</evidence>
<protein>
    <submittedName>
        <fullName evidence="2">Uncharacterized protein YjiS (DUF1127 family)</fullName>
    </submittedName>
</protein>
<dbReference type="Proteomes" id="UP001235269">
    <property type="component" value="Unassembled WGS sequence"/>
</dbReference>
<dbReference type="RefSeq" id="WP_307156386.1">
    <property type="nucleotide sequence ID" value="NZ_JAUSWH010000001.1"/>
</dbReference>
<comment type="caution">
    <text evidence="2">The sequence shown here is derived from an EMBL/GenBank/DDBJ whole genome shotgun (WGS) entry which is preliminary data.</text>
</comment>
<reference evidence="2 3" key="1">
    <citation type="submission" date="2023-07" db="EMBL/GenBank/DDBJ databases">
        <title>Genomic Encyclopedia of Type Strains, Phase IV (KMG-IV): sequencing the most valuable type-strain genomes for metagenomic binning, comparative biology and taxonomic classification.</title>
        <authorList>
            <person name="Goeker M."/>
        </authorList>
    </citation>
    <scope>NUCLEOTIDE SEQUENCE [LARGE SCALE GENOMIC DNA]</scope>
    <source>
        <strain evidence="2 3">DSM 100301</strain>
    </source>
</reference>
<dbReference type="EMBL" id="JAUSWH010000001">
    <property type="protein sequence ID" value="MDQ0454199.1"/>
    <property type="molecule type" value="Genomic_DNA"/>
</dbReference>
<accession>A0ABU0I7J9</accession>
<feature type="domain" description="YjiS-like" evidence="1">
    <location>
        <begin position="24"/>
        <end position="52"/>
    </location>
</feature>
<evidence type="ECO:0000313" key="3">
    <source>
        <dbReference type="Proteomes" id="UP001235269"/>
    </source>
</evidence>
<evidence type="ECO:0000259" key="1">
    <source>
        <dbReference type="Pfam" id="PF06568"/>
    </source>
</evidence>
<proteinExistence type="predicted"/>
<gene>
    <name evidence="2" type="ORF">QO005_000514</name>
</gene>